<evidence type="ECO:0008006" key="3">
    <source>
        <dbReference type="Google" id="ProtNLM"/>
    </source>
</evidence>
<proteinExistence type="predicted"/>
<evidence type="ECO:0000313" key="2">
    <source>
        <dbReference type="Proteomes" id="UP000837857"/>
    </source>
</evidence>
<organism evidence="1 2">
    <name type="scientific">Iphiclides podalirius</name>
    <name type="common">scarce swallowtail</name>
    <dbReference type="NCBI Taxonomy" id="110791"/>
    <lineage>
        <taxon>Eukaryota</taxon>
        <taxon>Metazoa</taxon>
        <taxon>Ecdysozoa</taxon>
        <taxon>Arthropoda</taxon>
        <taxon>Hexapoda</taxon>
        <taxon>Insecta</taxon>
        <taxon>Pterygota</taxon>
        <taxon>Neoptera</taxon>
        <taxon>Endopterygota</taxon>
        <taxon>Lepidoptera</taxon>
        <taxon>Glossata</taxon>
        <taxon>Ditrysia</taxon>
        <taxon>Papilionoidea</taxon>
        <taxon>Papilionidae</taxon>
        <taxon>Papilioninae</taxon>
        <taxon>Iphiclides</taxon>
    </lineage>
</organism>
<keyword evidence="2" id="KW-1185">Reference proteome</keyword>
<feature type="non-terminal residue" evidence="1">
    <location>
        <position position="95"/>
    </location>
</feature>
<sequence>MVVVMIHTSEIVFISNAFGLSEDLPINGKASSVAAQMALAEFLYSIPRSAPYRSCLSTEKLEILYTYLLGWLSDPKRILASDTKQKNTEILYTVT</sequence>
<gene>
    <name evidence="1" type="ORF">IPOD504_LOCUS14756</name>
</gene>
<dbReference type="Proteomes" id="UP000837857">
    <property type="component" value="Chromosome 5"/>
</dbReference>
<protein>
    <recommendedName>
        <fullName evidence="3">LAGLIDADG homing endonuclease</fullName>
    </recommendedName>
</protein>
<reference evidence="1" key="1">
    <citation type="submission" date="2022-03" db="EMBL/GenBank/DDBJ databases">
        <authorList>
            <person name="Martin H S."/>
        </authorList>
    </citation>
    <scope>NUCLEOTIDE SEQUENCE</scope>
</reference>
<accession>A0ABN8IXC4</accession>
<evidence type="ECO:0000313" key="1">
    <source>
        <dbReference type="EMBL" id="CAH2069142.1"/>
    </source>
</evidence>
<name>A0ABN8IXC4_9NEOP</name>
<dbReference type="EMBL" id="OW152817">
    <property type="protein sequence ID" value="CAH2069142.1"/>
    <property type="molecule type" value="Genomic_DNA"/>
</dbReference>